<keyword evidence="5" id="KW-1185">Reference proteome</keyword>
<evidence type="ECO:0000256" key="1">
    <source>
        <dbReference type="SAM" id="MobiDB-lite"/>
    </source>
</evidence>
<dbReference type="InterPro" id="IPR039438">
    <property type="entry name" value="At2g23090-like_Znf"/>
</dbReference>
<dbReference type="PANTHER" id="PTHR33788:SF1">
    <property type="entry name" value="ZINC-BINDING PROTEIN"/>
    <property type="match status" value="1"/>
</dbReference>
<feature type="domain" description="At2g23090-like zinc-binding" evidence="3">
    <location>
        <begin position="68"/>
        <end position="102"/>
    </location>
</feature>
<dbReference type="InterPro" id="IPR039713">
    <property type="entry name" value="At2g23090-like"/>
</dbReference>
<name>A0A8H3XHU3_GIGMA</name>
<evidence type="ECO:0000256" key="2">
    <source>
        <dbReference type="SAM" id="SignalP"/>
    </source>
</evidence>
<evidence type="ECO:0000259" key="3">
    <source>
        <dbReference type="Pfam" id="PF12907"/>
    </source>
</evidence>
<evidence type="ECO:0000313" key="4">
    <source>
        <dbReference type="EMBL" id="KAF0462337.1"/>
    </source>
</evidence>
<sequence length="108" mass="12468">MMSRYFSRDHIFGLMLNLFSFFPLEYSQDFKMGNGQKAQHKRERAKGSAQKTATSQLKSNEAAKTVVCQVCRNTFLCTVRQKALKEHAENKHSKNLEECFPGFTEVKK</sequence>
<dbReference type="EMBL" id="WTPW01001014">
    <property type="protein sequence ID" value="KAF0462337.1"/>
    <property type="molecule type" value="Genomic_DNA"/>
</dbReference>
<dbReference type="InterPro" id="IPR026939">
    <property type="entry name" value="ZNF706/At2g23090_sf"/>
</dbReference>
<comment type="caution">
    <text evidence="4">The sequence shown here is derived from an EMBL/GenBank/DDBJ whole genome shotgun (WGS) entry which is preliminary data.</text>
</comment>
<proteinExistence type="predicted"/>
<dbReference type="SUPFAM" id="SSF118359">
    <property type="entry name" value="Expressed protein At2g23090/F21P24.15"/>
    <property type="match status" value="1"/>
</dbReference>
<dbReference type="Proteomes" id="UP000439903">
    <property type="component" value="Unassembled WGS sequence"/>
</dbReference>
<feature type="region of interest" description="Disordered" evidence="1">
    <location>
        <begin position="33"/>
        <end position="56"/>
    </location>
</feature>
<protein>
    <recommendedName>
        <fullName evidence="3">At2g23090-like zinc-binding domain-containing protein</fullName>
    </recommendedName>
</protein>
<evidence type="ECO:0000313" key="5">
    <source>
        <dbReference type="Proteomes" id="UP000439903"/>
    </source>
</evidence>
<accession>A0A8H3XHU3</accession>
<feature type="signal peptide" evidence="2">
    <location>
        <begin position="1"/>
        <end position="27"/>
    </location>
</feature>
<gene>
    <name evidence="4" type="ORF">F8M41_000304</name>
</gene>
<keyword evidence="2" id="KW-0732">Signal</keyword>
<dbReference type="AlphaFoldDB" id="A0A8H3XHU3"/>
<dbReference type="Pfam" id="PF12907">
    <property type="entry name" value="zf-met2"/>
    <property type="match status" value="1"/>
</dbReference>
<dbReference type="PANTHER" id="PTHR33788">
    <property type="entry name" value="OS07G0114300 PROTEIN"/>
    <property type="match status" value="1"/>
</dbReference>
<feature type="chain" id="PRO_5034260106" description="At2g23090-like zinc-binding domain-containing protein" evidence="2">
    <location>
        <begin position="28"/>
        <end position="108"/>
    </location>
</feature>
<reference evidence="4 5" key="1">
    <citation type="journal article" date="2019" name="Environ. Microbiol.">
        <title>At the nexus of three kingdoms: the genome of the mycorrhizal fungus Gigaspora margarita provides insights into plant, endobacterial and fungal interactions.</title>
        <authorList>
            <person name="Venice F."/>
            <person name="Ghignone S."/>
            <person name="Salvioli di Fossalunga A."/>
            <person name="Amselem J."/>
            <person name="Novero M."/>
            <person name="Xianan X."/>
            <person name="Sedzielewska Toro K."/>
            <person name="Morin E."/>
            <person name="Lipzen A."/>
            <person name="Grigoriev I.V."/>
            <person name="Henrissat B."/>
            <person name="Martin F.M."/>
            <person name="Bonfante P."/>
        </authorList>
    </citation>
    <scope>NUCLEOTIDE SEQUENCE [LARGE SCALE GENOMIC DNA]</scope>
    <source>
        <strain evidence="4 5">BEG34</strain>
    </source>
</reference>
<organism evidence="4 5">
    <name type="scientific">Gigaspora margarita</name>
    <dbReference type="NCBI Taxonomy" id="4874"/>
    <lineage>
        <taxon>Eukaryota</taxon>
        <taxon>Fungi</taxon>
        <taxon>Fungi incertae sedis</taxon>
        <taxon>Mucoromycota</taxon>
        <taxon>Glomeromycotina</taxon>
        <taxon>Glomeromycetes</taxon>
        <taxon>Diversisporales</taxon>
        <taxon>Gigasporaceae</taxon>
        <taxon>Gigaspora</taxon>
    </lineage>
</organism>
<dbReference type="Gene3D" id="4.10.1050.10">
    <property type="entry name" value="At2g23090-like"/>
    <property type="match status" value="1"/>
</dbReference>
<dbReference type="OrthoDB" id="370932at2759"/>